<proteinExistence type="predicted"/>
<dbReference type="RefSeq" id="WP_353707543.1">
    <property type="nucleotide sequence ID" value="NZ_CP159290.1"/>
</dbReference>
<sequence length="108" mass="11752">MKVLISAAVGGVAAVALWTSGHPVWAVIAFLVIGGGAWTLVPWHLLNPRRRRDAAEFRAAAMDAGIWSTLTATDAQELFSGWLQVRRQHHGMPARTYLAVLFPPTPPQ</sequence>
<reference evidence="2" key="1">
    <citation type="submission" date="2024-06" db="EMBL/GenBank/DDBJ databases">
        <title>Complete genome sequence of the cellulolytic actinobacterium, Cellulosimicrobium ES-005.</title>
        <authorList>
            <person name="Matthews C.T."/>
            <person name="Underwood K.D."/>
            <person name="Ghanchi K.M."/>
            <person name="Fields S.D."/>
            <person name="Gardner S.G."/>
        </authorList>
    </citation>
    <scope>NUCLEOTIDE SEQUENCE</scope>
    <source>
        <strain evidence="2">ES-005</strain>
    </source>
</reference>
<keyword evidence="1" id="KW-1133">Transmembrane helix</keyword>
<dbReference type="EMBL" id="CP159290">
    <property type="protein sequence ID" value="XCH29220.1"/>
    <property type="molecule type" value="Genomic_DNA"/>
</dbReference>
<keyword evidence="1" id="KW-0812">Transmembrane</keyword>
<feature type="transmembrane region" description="Helical" evidence="1">
    <location>
        <begin position="24"/>
        <end position="46"/>
    </location>
</feature>
<evidence type="ECO:0000313" key="2">
    <source>
        <dbReference type="EMBL" id="XCH29220.1"/>
    </source>
</evidence>
<protein>
    <submittedName>
        <fullName evidence="2">Uncharacterized protein</fullName>
    </submittedName>
</protein>
<evidence type="ECO:0000256" key="1">
    <source>
        <dbReference type="SAM" id="Phobius"/>
    </source>
</evidence>
<keyword evidence="1" id="KW-0472">Membrane</keyword>
<dbReference type="AlphaFoldDB" id="A0AAU8FZH7"/>
<accession>A0AAU8FZH7</accession>
<gene>
    <name evidence="2" type="ORF">ABRQ22_16760</name>
</gene>
<organism evidence="2">
    <name type="scientific">Cellulosimicrobium sp. ES-005</name>
    <dbReference type="NCBI Taxonomy" id="3163031"/>
    <lineage>
        <taxon>Bacteria</taxon>
        <taxon>Bacillati</taxon>
        <taxon>Actinomycetota</taxon>
        <taxon>Actinomycetes</taxon>
        <taxon>Micrococcales</taxon>
        <taxon>Promicromonosporaceae</taxon>
        <taxon>Cellulosimicrobium</taxon>
    </lineage>
</organism>
<name>A0AAU8FZH7_9MICO</name>